<name>A0A7X1EJK4_9ENTR</name>
<accession>A0A7X1EJK4</accession>
<reference evidence="1 2" key="1">
    <citation type="submission" date="2020-08" db="EMBL/GenBank/DDBJ databases">
        <title>Emergence and comparative genomics analysis of Citrobacter in Fennec fox imported from North Africa to China.</title>
        <authorList>
            <person name="Zheng B."/>
        </authorList>
    </citation>
    <scope>NUCLEOTIDE SEQUENCE [LARGE SCALE GENOMIC DNA]</scope>
    <source>
        <strain evidence="1 2">FF141</strain>
    </source>
</reference>
<dbReference type="EMBL" id="JACLAG010000024">
    <property type="protein sequence ID" value="MBC2623103.1"/>
    <property type="molecule type" value="Genomic_DNA"/>
</dbReference>
<feature type="non-terminal residue" evidence="1">
    <location>
        <position position="1"/>
    </location>
</feature>
<comment type="caution">
    <text evidence="1">The sequence shown here is derived from an EMBL/GenBank/DDBJ whole genome shotgun (WGS) entry which is preliminary data.</text>
</comment>
<protein>
    <submittedName>
        <fullName evidence="1">DUF927 domain-containing protein</fullName>
    </submittedName>
</protein>
<organism evidence="1 2">
    <name type="scientific">Citrobacter cronae</name>
    <dbReference type="NCBI Taxonomy" id="1748967"/>
    <lineage>
        <taxon>Bacteria</taxon>
        <taxon>Pseudomonadati</taxon>
        <taxon>Pseudomonadota</taxon>
        <taxon>Gammaproteobacteria</taxon>
        <taxon>Enterobacterales</taxon>
        <taxon>Enterobacteriaceae</taxon>
        <taxon>Citrobacter</taxon>
        <taxon>Citrobacter freundii complex</taxon>
    </lineage>
</organism>
<evidence type="ECO:0000313" key="1">
    <source>
        <dbReference type="EMBL" id="MBC2623103.1"/>
    </source>
</evidence>
<proteinExistence type="predicted"/>
<gene>
    <name evidence="1" type="ORF">H7I73_26095</name>
</gene>
<sequence>RLTPENAGNQVGRAVTRFALVAMAGELATKAGITGWPEGEAFRAAQSCLAAWMADRGHTANQEDKAALEQVRDFMTRNQFSRFADWNDDRNRPVSMMGFRKVDKGDNVTEPVVTFYVLPSGWKEICKGFDSRKVARLCVDAGWLKPGEDGRTQNSIRLPEIGLKRVYQFNTQVLGSAEPE</sequence>
<dbReference type="Proteomes" id="UP000548504">
    <property type="component" value="Unassembled WGS sequence"/>
</dbReference>
<dbReference type="AlphaFoldDB" id="A0A7X1EJK4"/>
<evidence type="ECO:0000313" key="2">
    <source>
        <dbReference type="Proteomes" id="UP000548504"/>
    </source>
</evidence>